<evidence type="ECO:0000259" key="6">
    <source>
        <dbReference type="PROSITE" id="PS00623"/>
    </source>
</evidence>
<dbReference type="PANTHER" id="PTHR11552">
    <property type="entry name" value="GLUCOSE-METHANOL-CHOLINE GMC OXIDOREDUCTASE"/>
    <property type="match status" value="1"/>
</dbReference>
<evidence type="ECO:0000256" key="4">
    <source>
        <dbReference type="RuleBase" id="RU003968"/>
    </source>
</evidence>
<dbReference type="Proteomes" id="UP001187682">
    <property type="component" value="Unassembled WGS sequence"/>
</dbReference>
<dbReference type="PANTHER" id="PTHR11552:SF115">
    <property type="entry name" value="DEHYDROGENASE XPTC-RELATED"/>
    <property type="match status" value="1"/>
</dbReference>
<dbReference type="EMBL" id="ONZQ02000007">
    <property type="protein sequence ID" value="SPO02937.1"/>
    <property type="molecule type" value="Genomic_DNA"/>
</dbReference>
<dbReference type="InterPro" id="IPR012132">
    <property type="entry name" value="GMC_OxRdtase"/>
</dbReference>
<dbReference type="Gene3D" id="3.30.560.10">
    <property type="entry name" value="Glucose Oxidase, domain 3"/>
    <property type="match status" value="1"/>
</dbReference>
<dbReference type="AlphaFoldDB" id="A0AAE8N187"/>
<evidence type="ECO:0000313" key="9">
    <source>
        <dbReference type="Proteomes" id="UP001187682"/>
    </source>
</evidence>
<comment type="cofactor">
    <cofactor evidence="3">
        <name>FAD</name>
        <dbReference type="ChEBI" id="CHEBI:57692"/>
    </cofactor>
</comment>
<dbReference type="InterPro" id="IPR000172">
    <property type="entry name" value="GMC_OxRdtase_N"/>
</dbReference>
<sequence length="666" mass="71305">MASLVTRSPVGLLSTALLASSVLTGPALARPGHAQSATILKRQAELREEYDYVIVGGGTAGLTIADRLTEDGETTVLVVEYGYLDNSNAITAIGPPSGETNPEVHEMPSATRYYNITMVPQAGLNNRTRGVAAGCVVGGSSAVNGMIFDRGSAEDYDAWVWAAGDWQDDYAQEWGWDNLLPYFKKSVTFHPPDERMQEEYGMTSDVEAAYGGDTPIHSSYAPFQWPAQKLMWDAFKSVDGIDFPVEAADGHAVGVFWFPNSIDPSTRTRSYAQLGHYSNEGGPSERTNFHLLPAHRVTQLLLEPAEDDDGEEVLEAVGVKLMPRDGDLPSSAHQVRASKEVIVSAGAIHSPQLLQRSGIGPRDVLEAAGVDVKLHLPGVGWNFQDHTTYSASFSWGINVEPNSGTLQRDREYAALAMELWRANKTGPHAAYPNSGAFLPLNVLTPSFSSIVSDILAQDPAEYLPADLDPTLVAGHASQLSVLARQLNSSGSAVLELLFTGASSFTLINLHPLSRGTVHLAPDDDGDARGSVEPLVDYRALSNPVDLEVNRALLSFFREFLAGEAMVESLDPSEVGALVGVDAASDEFVEYLRATLTPSVAHPSGTCALGPRELGGVVDPQLKVHGTRRLRVADCSIMTLVPGTHTSSTAYALGEKAADLIRGISSV</sequence>
<name>A0AAE8N187_9PEZI</name>
<evidence type="ECO:0000313" key="8">
    <source>
        <dbReference type="EMBL" id="SPO02937.1"/>
    </source>
</evidence>
<dbReference type="GO" id="GO:0050660">
    <property type="term" value="F:flavin adenine dinucleotide binding"/>
    <property type="evidence" value="ECO:0007669"/>
    <property type="project" value="InterPro"/>
</dbReference>
<dbReference type="SUPFAM" id="SSF54373">
    <property type="entry name" value="FAD-linked reductases, C-terminal domain"/>
    <property type="match status" value="1"/>
</dbReference>
<evidence type="ECO:0000259" key="7">
    <source>
        <dbReference type="PROSITE" id="PS00624"/>
    </source>
</evidence>
<keyword evidence="4" id="KW-0285">Flavoprotein</keyword>
<dbReference type="GO" id="GO:0016614">
    <property type="term" value="F:oxidoreductase activity, acting on CH-OH group of donors"/>
    <property type="evidence" value="ECO:0007669"/>
    <property type="project" value="InterPro"/>
</dbReference>
<feature type="domain" description="Glucose-methanol-choline oxidoreductase N-terminal" evidence="7">
    <location>
        <begin position="346"/>
        <end position="360"/>
    </location>
</feature>
<reference evidence="8" key="1">
    <citation type="submission" date="2018-03" db="EMBL/GenBank/DDBJ databases">
        <authorList>
            <person name="Guldener U."/>
        </authorList>
    </citation>
    <scope>NUCLEOTIDE SEQUENCE</scope>
</reference>
<dbReference type="InterPro" id="IPR036188">
    <property type="entry name" value="FAD/NAD-bd_sf"/>
</dbReference>
<evidence type="ECO:0000256" key="1">
    <source>
        <dbReference type="ARBA" id="ARBA00010790"/>
    </source>
</evidence>
<dbReference type="PROSITE" id="PS00623">
    <property type="entry name" value="GMC_OXRED_1"/>
    <property type="match status" value="1"/>
</dbReference>
<feature type="active site" description="Proton acceptor" evidence="2">
    <location>
        <position position="644"/>
    </location>
</feature>
<keyword evidence="9" id="KW-1185">Reference proteome</keyword>
<evidence type="ECO:0000256" key="2">
    <source>
        <dbReference type="PIRSR" id="PIRSR000137-1"/>
    </source>
</evidence>
<comment type="similarity">
    <text evidence="1 4">Belongs to the GMC oxidoreductase family.</text>
</comment>
<feature type="active site" description="Proton donor" evidence="2">
    <location>
        <position position="601"/>
    </location>
</feature>
<dbReference type="InterPro" id="IPR007867">
    <property type="entry name" value="GMC_OxRtase_C"/>
</dbReference>
<keyword evidence="5" id="KW-0732">Signal</keyword>
<dbReference type="Pfam" id="PF05199">
    <property type="entry name" value="GMC_oxred_C"/>
    <property type="match status" value="1"/>
</dbReference>
<feature type="domain" description="Glucose-methanol-choline oxidoreductase N-terminal" evidence="6">
    <location>
        <begin position="134"/>
        <end position="157"/>
    </location>
</feature>
<evidence type="ECO:0000256" key="5">
    <source>
        <dbReference type="SAM" id="SignalP"/>
    </source>
</evidence>
<protein>
    <submittedName>
        <fullName evidence="8">Related to alcohol oxidase</fullName>
    </submittedName>
</protein>
<evidence type="ECO:0000256" key="3">
    <source>
        <dbReference type="PIRSR" id="PIRSR000137-2"/>
    </source>
</evidence>
<dbReference type="PROSITE" id="PS00624">
    <property type="entry name" value="GMC_OXRED_2"/>
    <property type="match status" value="1"/>
</dbReference>
<feature type="binding site" evidence="3">
    <location>
        <position position="136"/>
    </location>
    <ligand>
        <name>FAD</name>
        <dbReference type="ChEBI" id="CHEBI:57692"/>
    </ligand>
</feature>
<feature type="binding site" evidence="3">
    <location>
        <position position="297"/>
    </location>
    <ligand>
        <name>FAD</name>
        <dbReference type="ChEBI" id="CHEBI:57692"/>
    </ligand>
</feature>
<dbReference type="Gene3D" id="3.50.50.60">
    <property type="entry name" value="FAD/NAD(P)-binding domain"/>
    <property type="match status" value="1"/>
</dbReference>
<accession>A0AAE8N187</accession>
<proteinExistence type="inferred from homology"/>
<keyword evidence="3 4" id="KW-0274">FAD</keyword>
<dbReference type="SUPFAM" id="SSF51905">
    <property type="entry name" value="FAD/NAD(P)-binding domain"/>
    <property type="match status" value="1"/>
</dbReference>
<organism evidence="8 9">
    <name type="scientific">Cephalotrichum gorgonifer</name>
    <dbReference type="NCBI Taxonomy" id="2041049"/>
    <lineage>
        <taxon>Eukaryota</taxon>
        <taxon>Fungi</taxon>
        <taxon>Dikarya</taxon>
        <taxon>Ascomycota</taxon>
        <taxon>Pezizomycotina</taxon>
        <taxon>Sordariomycetes</taxon>
        <taxon>Hypocreomycetidae</taxon>
        <taxon>Microascales</taxon>
        <taxon>Microascaceae</taxon>
        <taxon>Cephalotrichum</taxon>
    </lineage>
</organism>
<dbReference type="GO" id="GO:0044550">
    <property type="term" value="P:secondary metabolite biosynthetic process"/>
    <property type="evidence" value="ECO:0007669"/>
    <property type="project" value="TreeGrafter"/>
</dbReference>
<feature type="signal peptide" evidence="5">
    <location>
        <begin position="1"/>
        <end position="29"/>
    </location>
</feature>
<comment type="caution">
    <text evidence="8">The sequence shown here is derived from an EMBL/GenBank/DDBJ whole genome shotgun (WGS) entry which is preliminary data.</text>
</comment>
<dbReference type="PIRSF" id="PIRSF000137">
    <property type="entry name" value="Alcohol_oxidase"/>
    <property type="match status" value="1"/>
</dbReference>
<gene>
    <name evidence="8" type="ORF">DNG_05616</name>
</gene>
<feature type="chain" id="PRO_5041908716" evidence="5">
    <location>
        <begin position="30"/>
        <end position="666"/>
    </location>
</feature>
<dbReference type="Pfam" id="PF00732">
    <property type="entry name" value="GMC_oxred_N"/>
    <property type="match status" value="1"/>
</dbReference>